<dbReference type="InterPro" id="IPR050680">
    <property type="entry name" value="YpeA/RimI_acetyltransf"/>
</dbReference>
<name>A0ABN2ZG48_9ACTN</name>
<comment type="caution">
    <text evidence="4">The sequence shown here is derived from an EMBL/GenBank/DDBJ whole genome shotgun (WGS) entry which is preliminary data.</text>
</comment>
<protein>
    <recommendedName>
        <fullName evidence="3">N-acetyltransferase domain-containing protein</fullName>
    </recommendedName>
</protein>
<dbReference type="InterPro" id="IPR016181">
    <property type="entry name" value="Acyl_CoA_acyltransferase"/>
</dbReference>
<keyword evidence="2" id="KW-0012">Acyltransferase</keyword>
<dbReference type="InterPro" id="IPR000182">
    <property type="entry name" value="GNAT_dom"/>
</dbReference>
<evidence type="ECO:0000256" key="1">
    <source>
        <dbReference type="ARBA" id="ARBA00022679"/>
    </source>
</evidence>
<proteinExistence type="predicted"/>
<gene>
    <name evidence="4" type="ORF">GCM10009844_12360</name>
</gene>
<dbReference type="PROSITE" id="PS51186">
    <property type="entry name" value="GNAT"/>
    <property type="match status" value="2"/>
</dbReference>
<feature type="domain" description="N-acetyltransferase" evidence="3">
    <location>
        <begin position="165"/>
        <end position="300"/>
    </location>
</feature>
<dbReference type="Pfam" id="PF13508">
    <property type="entry name" value="Acetyltransf_7"/>
    <property type="match status" value="1"/>
</dbReference>
<evidence type="ECO:0000256" key="2">
    <source>
        <dbReference type="ARBA" id="ARBA00023315"/>
    </source>
</evidence>
<dbReference type="Pfam" id="PF00583">
    <property type="entry name" value="Acetyltransf_1"/>
    <property type="match status" value="1"/>
</dbReference>
<keyword evidence="1" id="KW-0808">Transferase</keyword>
<evidence type="ECO:0000313" key="4">
    <source>
        <dbReference type="EMBL" id="GAA2141726.1"/>
    </source>
</evidence>
<evidence type="ECO:0000313" key="5">
    <source>
        <dbReference type="Proteomes" id="UP001501771"/>
    </source>
</evidence>
<sequence>MIEPLDPTPARRHDMTITWGPLTESDLPALRDLARACLDADGGLPILTSDGLLRARLLAGETLAARDETGALVAAAGAAVRDGAATTSGLVHPAHRGQGLGRRLMEWAAAAAGPAFLTAATETCEPTAERLYARFGLAEGFAELVMRHPLGEVPVVPAPDGVELVAVADASHRDLFAAYVGSFSDRPGFPDPTEDEWLEELAEDDDWRRDLSLVALDADGQPVGFVNVLDTWVDQVGAVPAWRGRGLGAHLVSRSLQALAAEGATEAWLTVNVDNPAADLYTRLGFETFGKRARFSSPAR</sequence>
<dbReference type="PANTHER" id="PTHR43420">
    <property type="entry name" value="ACETYLTRANSFERASE"/>
    <property type="match status" value="1"/>
</dbReference>
<dbReference type="Proteomes" id="UP001501771">
    <property type="component" value="Unassembled WGS sequence"/>
</dbReference>
<dbReference type="SUPFAM" id="SSF55729">
    <property type="entry name" value="Acyl-CoA N-acyltransferases (Nat)"/>
    <property type="match status" value="2"/>
</dbReference>
<dbReference type="Gene3D" id="3.40.630.30">
    <property type="match status" value="1"/>
</dbReference>
<keyword evidence="5" id="KW-1185">Reference proteome</keyword>
<evidence type="ECO:0000259" key="3">
    <source>
        <dbReference type="PROSITE" id="PS51186"/>
    </source>
</evidence>
<feature type="domain" description="N-acetyltransferase" evidence="3">
    <location>
        <begin position="17"/>
        <end position="160"/>
    </location>
</feature>
<dbReference type="EMBL" id="BAAAQR010000002">
    <property type="protein sequence ID" value="GAA2141726.1"/>
    <property type="molecule type" value="Genomic_DNA"/>
</dbReference>
<dbReference type="CDD" id="cd04301">
    <property type="entry name" value="NAT_SF"/>
    <property type="match status" value="2"/>
</dbReference>
<accession>A0ABN2ZG48</accession>
<reference evidence="4 5" key="1">
    <citation type="journal article" date="2019" name="Int. J. Syst. Evol. Microbiol.">
        <title>The Global Catalogue of Microorganisms (GCM) 10K type strain sequencing project: providing services to taxonomists for standard genome sequencing and annotation.</title>
        <authorList>
            <consortium name="The Broad Institute Genomics Platform"/>
            <consortium name="The Broad Institute Genome Sequencing Center for Infectious Disease"/>
            <person name="Wu L."/>
            <person name="Ma J."/>
        </authorList>
    </citation>
    <scope>NUCLEOTIDE SEQUENCE [LARGE SCALE GENOMIC DNA]</scope>
    <source>
        <strain evidence="4 5">JCM 16022</strain>
    </source>
</reference>
<organism evidence="4 5">
    <name type="scientific">Nocardioides koreensis</name>
    <dbReference type="NCBI Taxonomy" id="433651"/>
    <lineage>
        <taxon>Bacteria</taxon>
        <taxon>Bacillati</taxon>
        <taxon>Actinomycetota</taxon>
        <taxon>Actinomycetes</taxon>
        <taxon>Propionibacteriales</taxon>
        <taxon>Nocardioidaceae</taxon>
        <taxon>Nocardioides</taxon>
    </lineage>
</organism>